<keyword evidence="4" id="KW-1185">Reference proteome</keyword>
<accession>A0AAV4XN01</accession>
<name>A0AAV4XN01_CAEEX</name>
<feature type="chain" id="PRO_5043708317" evidence="2">
    <location>
        <begin position="18"/>
        <end position="115"/>
    </location>
</feature>
<evidence type="ECO:0000256" key="1">
    <source>
        <dbReference type="SAM" id="MobiDB-lite"/>
    </source>
</evidence>
<feature type="signal peptide" evidence="2">
    <location>
        <begin position="1"/>
        <end position="17"/>
    </location>
</feature>
<comment type="caution">
    <text evidence="3">The sequence shown here is derived from an EMBL/GenBank/DDBJ whole genome shotgun (WGS) entry which is preliminary data.</text>
</comment>
<dbReference type="Proteomes" id="UP001054945">
    <property type="component" value="Unassembled WGS sequence"/>
</dbReference>
<evidence type="ECO:0000256" key="2">
    <source>
        <dbReference type="SAM" id="SignalP"/>
    </source>
</evidence>
<gene>
    <name evidence="3" type="ORF">CEXT_607971</name>
</gene>
<dbReference type="AlphaFoldDB" id="A0AAV4XN01"/>
<proteinExistence type="predicted"/>
<keyword evidence="2" id="KW-0732">Signal</keyword>
<protein>
    <submittedName>
        <fullName evidence="3">Uncharacterized protein</fullName>
    </submittedName>
</protein>
<organism evidence="3 4">
    <name type="scientific">Caerostris extrusa</name>
    <name type="common">Bark spider</name>
    <name type="synonym">Caerostris bankana</name>
    <dbReference type="NCBI Taxonomy" id="172846"/>
    <lineage>
        <taxon>Eukaryota</taxon>
        <taxon>Metazoa</taxon>
        <taxon>Ecdysozoa</taxon>
        <taxon>Arthropoda</taxon>
        <taxon>Chelicerata</taxon>
        <taxon>Arachnida</taxon>
        <taxon>Araneae</taxon>
        <taxon>Araneomorphae</taxon>
        <taxon>Entelegynae</taxon>
        <taxon>Araneoidea</taxon>
        <taxon>Araneidae</taxon>
        <taxon>Caerostris</taxon>
    </lineage>
</organism>
<feature type="region of interest" description="Disordered" evidence="1">
    <location>
        <begin position="46"/>
        <end position="66"/>
    </location>
</feature>
<sequence>MVYDVVFLFLRVCRIIADLQLQAMAEMGVDNARFCGNSGGYKRYNWSKKNGNRRKKSMDPFEEAQDSVDGKHSSYKIPKVTKAAARIFKCIYAVSMPKQGNRGQLRDETPQQPSS</sequence>
<reference evidence="3 4" key="1">
    <citation type="submission" date="2021-06" db="EMBL/GenBank/DDBJ databases">
        <title>Caerostris extrusa draft genome.</title>
        <authorList>
            <person name="Kono N."/>
            <person name="Arakawa K."/>
        </authorList>
    </citation>
    <scope>NUCLEOTIDE SEQUENCE [LARGE SCALE GENOMIC DNA]</scope>
</reference>
<dbReference type="EMBL" id="BPLR01018054">
    <property type="protein sequence ID" value="GIY96490.1"/>
    <property type="molecule type" value="Genomic_DNA"/>
</dbReference>
<evidence type="ECO:0000313" key="4">
    <source>
        <dbReference type="Proteomes" id="UP001054945"/>
    </source>
</evidence>
<evidence type="ECO:0000313" key="3">
    <source>
        <dbReference type="EMBL" id="GIY96490.1"/>
    </source>
</evidence>